<dbReference type="InterPro" id="IPR010295">
    <property type="entry name" value="DUF898"/>
</dbReference>
<feature type="transmembrane region" description="Helical" evidence="1">
    <location>
        <begin position="74"/>
        <end position="95"/>
    </location>
</feature>
<protein>
    <submittedName>
        <fullName evidence="2">Membrane protein</fullName>
    </submittedName>
</protein>
<dbReference type="Pfam" id="PF05987">
    <property type="entry name" value="DUF898"/>
    <property type="match status" value="1"/>
</dbReference>
<evidence type="ECO:0000313" key="3">
    <source>
        <dbReference type="Proteomes" id="UP000074850"/>
    </source>
</evidence>
<dbReference type="AlphaFoldDB" id="A0A0Z8J5K1"/>
<keyword evidence="1" id="KW-1133">Transmembrane helix</keyword>
<evidence type="ECO:0000256" key="1">
    <source>
        <dbReference type="SAM" id="Phobius"/>
    </source>
</evidence>
<name>A0A0Z8J5K1_STRSU</name>
<feature type="transmembrane region" description="Helical" evidence="1">
    <location>
        <begin position="29"/>
        <end position="53"/>
    </location>
</feature>
<keyword evidence="1" id="KW-0812">Transmembrane</keyword>
<proteinExistence type="predicted"/>
<keyword evidence="1" id="KW-0472">Membrane</keyword>
<dbReference type="Proteomes" id="UP000074850">
    <property type="component" value="Unassembled WGS sequence"/>
</dbReference>
<dbReference type="RefSeq" id="WP_044759802.1">
    <property type="nucleotide sequence ID" value="NZ_CEFC01000036.1"/>
</dbReference>
<dbReference type="EMBL" id="FIHM01000045">
    <property type="protein sequence ID" value="CYV47804.1"/>
    <property type="molecule type" value="Genomic_DNA"/>
</dbReference>
<organism evidence="2 3">
    <name type="scientific">Streptococcus suis</name>
    <dbReference type="NCBI Taxonomy" id="1307"/>
    <lineage>
        <taxon>Bacteria</taxon>
        <taxon>Bacillati</taxon>
        <taxon>Bacillota</taxon>
        <taxon>Bacilli</taxon>
        <taxon>Lactobacillales</taxon>
        <taxon>Streptococcaceae</taxon>
        <taxon>Streptococcus</taxon>
    </lineage>
</organism>
<evidence type="ECO:0000313" key="2">
    <source>
        <dbReference type="EMBL" id="CYV47804.1"/>
    </source>
</evidence>
<accession>A0A0Z8J5K1</accession>
<gene>
    <name evidence="2" type="ORF">ERS132426_01741</name>
</gene>
<reference evidence="2 3" key="1">
    <citation type="submission" date="2016-02" db="EMBL/GenBank/DDBJ databases">
        <authorList>
            <consortium name="Pathogen Informatics"/>
        </authorList>
    </citation>
    <scope>NUCLEOTIDE SEQUENCE [LARGE SCALE GENOMIC DNA]</scope>
    <source>
        <strain evidence="2 3">LSS64</strain>
    </source>
</reference>
<sequence>MENNVTVNVYTQNESYFDGGLLSYIGHSLLAALITICTFGICAPWGICIMISWKTKHTVIDGRRLYFDGTAMQLFGNWIKWLLLTIVTLGIYSFWLNIKLDQWITKHTHHIG</sequence>